<comment type="caution">
    <text evidence="8">The sequence shown here is derived from an EMBL/GenBank/DDBJ whole genome shotgun (WGS) entry which is preliminary data.</text>
</comment>
<name>A0A7X5LJ94_9ALTE</name>
<feature type="transmembrane region" description="Helical" evidence="6">
    <location>
        <begin position="417"/>
        <end position="435"/>
    </location>
</feature>
<evidence type="ECO:0000256" key="6">
    <source>
        <dbReference type="SAM" id="Phobius"/>
    </source>
</evidence>
<feature type="transmembrane region" description="Helical" evidence="6">
    <location>
        <begin position="279"/>
        <end position="303"/>
    </location>
</feature>
<dbReference type="CDD" id="cd17328">
    <property type="entry name" value="MFS_spinster_like"/>
    <property type="match status" value="1"/>
</dbReference>
<dbReference type="InterPro" id="IPR011701">
    <property type="entry name" value="MFS"/>
</dbReference>
<feature type="transmembrane region" description="Helical" evidence="6">
    <location>
        <begin position="91"/>
        <end position="111"/>
    </location>
</feature>
<feature type="domain" description="Major facilitator superfamily (MFS) profile" evidence="7">
    <location>
        <begin position="26"/>
        <end position="438"/>
    </location>
</feature>
<evidence type="ECO:0000256" key="2">
    <source>
        <dbReference type="ARBA" id="ARBA00022448"/>
    </source>
</evidence>
<evidence type="ECO:0000256" key="5">
    <source>
        <dbReference type="ARBA" id="ARBA00023136"/>
    </source>
</evidence>
<comment type="subcellular location">
    <subcellularLocation>
        <location evidence="1">Membrane</location>
        <topology evidence="1">Multi-pass membrane protein</topology>
    </subcellularLocation>
</comment>
<keyword evidence="4 6" id="KW-1133">Transmembrane helix</keyword>
<keyword evidence="9" id="KW-1185">Reference proteome</keyword>
<keyword evidence="3 6" id="KW-0812">Transmembrane</keyword>
<proteinExistence type="predicted"/>
<feature type="transmembrane region" description="Helical" evidence="6">
    <location>
        <begin position="380"/>
        <end position="405"/>
    </location>
</feature>
<keyword evidence="5 6" id="KW-0472">Membrane</keyword>
<evidence type="ECO:0000256" key="4">
    <source>
        <dbReference type="ARBA" id="ARBA00022989"/>
    </source>
</evidence>
<sequence>MAQTQVDAIEIAQHSSSPSRGYRNYVLFVLTLVYAFNFIDRQIIGILSPFIKADLGLDDAQLGWLKGIYFALLYTVMGIPIAWLADRYSRVNIIAISLTLWSGFTAASGLAGNYLQLAIARIGVGIGEAGGSPPSHSIISDLFPKEKRAGALAIYSLGIPFGVMLAFFASAFFLQGGSADWRTVMLSVGLPGVLLALLLKFTIKEPTRTTSIAPATEPGAALGVAEKNKPSVTSSLKSLLKIPTWWGMALGISFGSFGNYAISTWIIDYYVRAFAGLDITLLLIVFGIINGTAYALGVWLGGYIADRWGKVNKKAYALLPAFALIIGMPAFYFSLQVEELWLSVGLMGFLLFTSGSYLGPSFAMAQTLAPINVRAMSTALFFFVLNIIALGGGPTLTGIISQALVPSLGEVEALRTALLYLLIPYGLSIAVFLWTSTKIVKDWKMAESRGL</sequence>
<dbReference type="PANTHER" id="PTHR23505">
    <property type="entry name" value="SPINSTER"/>
    <property type="match status" value="1"/>
</dbReference>
<keyword evidence="2" id="KW-0813">Transport</keyword>
<feature type="transmembrane region" description="Helical" evidence="6">
    <location>
        <begin position="63"/>
        <end position="85"/>
    </location>
</feature>
<evidence type="ECO:0000259" key="7">
    <source>
        <dbReference type="PROSITE" id="PS50850"/>
    </source>
</evidence>
<dbReference type="InterPro" id="IPR044770">
    <property type="entry name" value="MFS_spinster-like"/>
</dbReference>
<feature type="transmembrane region" description="Helical" evidence="6">
    <location>
        <begin position="152"/>
        <end position="175"/>
    </location>
</feature>
<dbReference type="EMBL" id="JAAAWN010000002">
    <property type="protein sequence ID" value="NDV89989.1"/>
    <property type="molecule type" value="Genomic_DNA"/>
</dbReference>
<evidence type="ECO:0000256" key="3">
    <source>
        <dbReference type="ARBA" id="ARBA00022692"/>
    </source>
</evidence>
<dbReference type="SUPFAM" id="SSF103473">
    <property type="entry name" value="MFS general substrate transporter"/>
    <property type="match status" value="1"/>
</dbReference>
<dbReference type="InterPro" id="IPR020846">
    <property type="entry name" value="MFS_dom"/>
</dbReference>
<dbReference type="RefSeq" id="WP_163083583.1">
    <property type="nucleotide sequence ID" value="NZ_JAAAWN010000002.1"/>
</dbReference>
<organism evidence="8 9">
    <name type="scientific">Alteromonas profundi</name>
    <dbReference type="NCBI Taxonomy" id="2696062"/>
    <lineage>
        <taxon>Bacteria</taxon>
        <taxon>Pseudomonadati</taxon>
        <taxon>Pseudomonadota</taxon>
        <taxon>Gammaproteobacteria</taxon>
        <taxon>Alteromonadales</taxon>
        <taxon>Alteromonadaceae</taxon>
        <taxon>Alteromonas/Salinimonas group</taxon>
        <taxon>Alteromonas</taxon>
    </lineage>
</organism>
<dbReference type="InterPro" id="IPR036259">
    <property type="entry name" value="MFS_trans_sf"/>
</dbReference>
<evidence type="ECO:0000256" key="1">
    <source>
        <dbReference type="ARBA" id="ARBA00004141"/>
    </source>
</evidence>
<dbReference type="Pfam" id="PF07690">
    <property type="entry name" value="MFS_1"/>
    <property type="match status" value="1"/>
</dbReference>
<dbReference type="AlphaFoldDB" id="A0A7X5LJ94"/>
<feature type="transmembrane region" description="Helical" evidence="6">
    <location>
        <begin position="25"/>
        <end position="51"/>
    </location>
</feature>
<dbReference type="Proteomes" id="UP000470213">
    <property type="component" value="Unassembled WGS sequence"/>
</dbReference>
<evidence type="ECO:0000313" key="9">
    <source>
        <dbReference type="Proteomes" id="UP000470213"/>
    </source>
</evidence>
<dbReference type="GO" id="GO:0016020">
    <property type="term" value="C:membrane"/>
    <property type="evidence" value="ECO:0007669"/>
    <property type="project" value="UniProtKB-SubCell"/>
</dbReference>
<dbReference type="PANTHER" id="PTHR23505:SF79">
    <property type="entry name" value="PROTEIN SPINSTER"/>
    <property type="match status" value="1"/>
</dbReference>
<feature type="transmembrane region" description="Helical" evidence="6">
    <location>
        <begin position="315"/>
        <end position="334"/>
    </location>
</feature>
<gene>
    <name evidence="8" type="ORF">GTH32_02105</name>
</gene>
<dbReference type="PROSITE" id="PS50850">
    <property type="entry name" value="MFS"/>
    <property type="match status" value="1"/>
</dbReference>
<accession>A0A7X5LJ94</accession>
<evidence type="ECO:0000313" key="8">
    <source>
        <dbReference type="EMBL" id="NDV89989.1"/>
    </source>
</evidence>
<reference evidence="8 9" key="1">
    <citation type="submission" date="2020-01" db="EMBL/GenBank/DDBJ databases">
        <authorList>
            <person name="Chen J."/>
            <person name="Zhu S."/>
            <person name="Yang J."/>
        </authorList>
    </citation>
    <scope>NUCLEOTIDE SEQUENCE [LARGE SCALE GENOMIC DNA]</scope>
    <source>
        <strain evidence="8 9">345S023</strain>
    </source>
</reference>
<dbReference type="GO" id="GO:0022857">
    <property type="term" value="F:transmembrane transporter activity"/>
    <property type="evidence" value="ECO:0007669"/>
    <property type="project" value="InterPro"/>
</dbReference>
<feature type="transmembrane region" description="Helical" evidence="6">
    <location>
        <begin position="181"/>
        <end position="199"/>
    </location>
</feature>
<dbReference type="Gene3D" id="1.20.1250.20">
    <property type="entry name" value="MFS general substrate transporter like domains"/>
    <property type="match status" value="1"/>
</dbReference>
<feature type="transmembrane region" description="Helical" evidence="6">
    <location>
        <begin position="340"/>
        <end position="359"/>
    </location>
</feature>
<protein>
    <submittedName>
        <fullName evidence="8">MFS transporter</fullName>
    </submittedName>
</protein>
<feature type="transmembrane region" description="Helical" evidence="6">
    <location>
        <begin position="245"/>
        <end position="267"/>
    </location>
</feature>